<protein>
    <submittedName>
        <fullName evidence="2">Uncharacterized protein</fullName>
    </submittedName>
</protein>
<feature type="region of interest" description="Disordered" evidence="1">
    <location>
        <begin position="33"/>
        <end position="55"/>
    </location>
</feature>
<feature type="compositionally biased region" description="Basic and acidic residues" evidence="1">
    <location>
        <begin position="44"/>
        <end position="55"/>
    </location>
</feature>
<feature type="non-terminal residue" evidence="2">
    <location>
        <position position="1"/>
    </location>
</feature>
<accession>X1W022</accession>
<organism evidence="2">
    <name type="scientific">marine sediment metagenome</name>
    <dbReference type="NCBI Taxonomy" id="412755"/>
    <lineage>
        <taxon>unclassified sequences</taxon>
        <taxon>metagenomes</taxon>
        <taxon>ecological metagenomes</taxon>
    </lineage>
</organism>
<comment type="caution">
    <text evidence="2">The sequence shown here is derived from an EMBL/GenBank/DDBJ whole genome shotgun (WGS) entry which is preliminary data.</text>
</comment>
<evidence type="ECO:0000313" key="2">
    <source>
        <dbReference type="EMBL" id="GAJ19450.1"/>
    </source>
</evidence>
<gene>
    <name evidence="2" type="ORF">S12H4_62524</name>
</gene>
<evidence type="ECO:0000256" key="1">
    <source>
        <dbReference type="SAM" id="MobiDB-lite"/>
    </source>
</evidence>
<reference evidence="2" key="1">
    <citation type="journal article" date="2014" name="Front. Microbiol.">
        <title>High frequency of phylogenetically diverse reductive dehalogenase-homologous genes in deep subseafloor sedimentary metagenomes.</title>
        <authorList>
            <person name="Kawai M."/>
            <person name="Futagami T."/>
            <person name="Toyoda A."/>
            <person name="Takaki Y."/>
            <person name="Nishi S."/>
            <person name="Hori S."/>
            <person name="Arai W."/>
            <person name="Tsubouchi T."/>
            <person name="Morono Y."/>
            <person name="Uchiyama I."/>
            <person name="Ito T."/>
            <person name="Fujiyama A."/>
            <person name="Inagaki F."/>
            <person name="Takami H."/>
        </authorList>
    </citation>
    <scope>NUCLEOTIDE SEQUENCE</scope>
    <source>
        <strain evidence="2">Expedition CK06-06</strain>
    </source>
</reference>
<proteinExistence type="predicted"/>
<dbReference type="AlphaFoldDB" id="X1W022"/>
<sequence>WNININKNDSSNISFQQSTSALVNKTSLKHFWEMSQRSPKPKRIHEFLENDHERQ</sequence>
<name>X1W022_9ZZZZ</name>
<dbReference type="EMBL" id="BARW01041990">
    <property type="protein sequence ID" value="GAJ19450.1"/>
    <property type="molecule type" value="Genomic_DNA"/>
</dbReference>